<organism evidence="1 2">
    <name type="scientific">Setaria italica</name>
    <name type="common">Foxtail millet</name>
    <name type="synonym">Panicum italicum</name>
    <dbReference type="NCBI Taxonomy" id="4555"/>
    <lineage>
        <taxon>Eukaryota</taxon>
        <taxon>Viridiplantae</taxon>
        <taxon>Streptophyta</taxon>
        <taxon>Embryophyta</taxon>
        <taxon>Tracheophyta</taxon>
        <taxon>Spermatophyta</taxon>
        <taxon>Magnoliopsida</taxon>
        <taxon>Liliopsida</taxon>
        <taxon>Poales</taxon>
        <taxon>Poaceae</taxon>
        <taxon>PACMAD clade</taxon>
        <taxon>Panicoideae</taxon>
        <taxon>Panicodae</taxon>
        <taxon>Paniceae</taxon>
        <taxon>Cenchrinae</taxon>
        <taxon>Setaria</taxon>
    </lineage>
</organism>
<dbReference type="InParanoid" id="K3YX77"/>
<dbReference type="EnsemblPlants" id="KQL28444">
    <property type="protein sequence ID" value="KQL28444"/>
    <property type="gene ID" value="SETIT_018873mg"/>
</dbReference>
<dbReference type="Gramene" id="KQL28444">
    <property type="protein sequence ID" value="KQL28444"/>
    <property type="gene ID" value="SETIT_018873mg"/>
</dbReference>
<name>K3YX77_SETIT</name>
<proteinExistence type="predicted"/>
<sequence length="85" mass="9693">MRRRCAWWMPLRSADLMGKRVESSTIRNICPAVSNFQTRGFTVEHCFSGSETYHGCSSSDVRAIYSLVYYCRAEMLDGIMATLLT</sequence>
<reference evidence="1" key="2">
    <citation type="submission" date="2018-08" db="UniProtKB">
        <authorList>
            <consortium name="EnsemblPlants"/>
        </authorList>
    </citation>
    <scope>IDENTIFICATION</scope>
    <source>
        <strain evidence="1">Yugu1</strain>
    </source>
</reference>
<evidence type="ECO:0000313" key="2">
    <source>
        <dbReference type="Proteomes" id="UP000004995"/>
    </source>
</evidence>
<dbReference type="EMBL" id="AGNK02000088">
    <property type="status" value="NOT_ANNOTATED_CDS"/>
    <property type="molecule type" value="Genomic_DNA"/>
</dbReference>
<dbReference type="HOGENOM" id="CLU_2516886_0_0_1"/>
<keyword evidence="2" id="KW-1185">Reference proteome</keyword>
<accession>K3YX77</accession>
<dbReference type="AlphaFoldDB" id="K3YX77"/>
<dbReference type="Proteomes" id="UP000004995">
    <property type="component" value="Unassembled WGS sequence"/>
</dbReference>
<evidence type="ECO:0000313" key="1">
    <source>
        <dbReference type="EnsemblPlants" id="KQL28444"/>
    </source>
</evidence>
<protein>
    <submittedName>
        <fullName evidence="1">Uncharacterized protein</fullName>
    </submittedName>
</protein>
<reference evidence="2" key="1">
    <citation type="journal article" date="2012" name="Nat. Biotechnol.">
        <title>Reference genome sequence of the model plant Setaria.</title>
        <authorList>
            <person name="Bennetzen J.L."/>
            <person name="Schmutz J."/>
            <person name="Wang H."/>
            <person name="Percifield R."/>
            <person name="Hawkins J."/>
            <person name="Pontaroli A.C."/>
            <person name="Estep M."/>
            <person name="Feng L."/>
            <person name="Vaughn J.N."/>
            <person name="Grimwood J."/>
            <person name="Jenkins J."/>
            <person name="Barry K."/>
            <person name="Lindquist E."/>
            <person name="Hellsten U."/>
            <person name="Deshpande S."/>
            <person name="Wang X."/>
            <person name="Wu X."/>
            <person name="Mitros T."/>
            <person name="Triplett J."/>
            <person name="Yang X."/>
            <person name="Ye C.Y."/>
            <person name="Mauro-Herrera M."/>
            <person name="Wang L."/>
            <person name="Li P."/>
            <person name="Sharma M."/>
            <person name="Sharma R."/>
            <person name="Ronald P.C."/>
            <person name="Panaud O."/>
            <person name="Kellogg E.A."/>
            <person name="Brutnell T.P."/>
            <person name="Doust A.N."/>
            <person name="Tuskan G.A."/>
            <person name="Rokhsar D."/>
            <person name="Devos K.M."/>
        </authorList>
    </citation>
    <scope>NUCLEOTIDE SEQUENCE [LARGE SCALE GENOMIC DNA]</scope>
    <source>
        <strain evidence="2">cv. Yugu1</strain>
    </source>
</reference>